<dbReference type="SMART" id="SM00460">
    <property type="entry name" value="TGc"/>
    <property type="match status" value="1"/>
</dbReference>
<feature type="region of interest" description="Disordered" evidence="1">
    <location>
        <begin position="391"/>
        <end position="426"/>
    </location>
</feature>
<feature type="compositionally biased region" description="Low complexity" evidence="1">
    <location>
        <begin position="396"/>
        <end position="423"/>
    </location>
</feature>
<protein>
    <recommendedName>
        <fullName evidence="2">Transglutaminase-like domain-containing protein</fullName>
    </recommendedName>
</protein>
<dbReference type="Gene3D" id="3.10.620.30">
    <property type="match status" value="1"/>
</dbReference>
<dbReference type="PANTHER" id="PTHR42736">
    <property type="entry name" value="PROTEIN-GLUTAMINE GAMMA-GLUTAMYLTRANSFERASE"/>
    <property type="match status" value="1"/>
</dbReference>
<dbReference type="SUPFAM" id="SSF54001">
    <property type="entry name" value="Cysteine proteinases"/>
    <property type="match status" value="1"/>
</dbReference>
<dbReference type="KEGG" id="pprt:ET464_12335"/>
<name>A0A4P6F1F6_9BACL</name>
<gene>
    <name evidence="3" type="ORF">ET464_12335</name>
</gene>
<feature type="region of interest" description="Disordered" evidence="1">
    <location>
        <begin position="314"/>
        <end position="338"/>
    </location>
</feature>
<dbReference type="InterPro" id="IPR038765">
    <property type="entry name" value="Papain-like_cys_pep_sf"/>
</dbReference>
<dbReference type="InterPro" id="IPR052901">
    <property type="entry name" value="Bact_TGase-like"/>
</dbReference>
<accession>A0A4P6F1F6</accession>
<feature type="region of interest" description="Disordered" evidence="1">
    <location>
        <begin position="244"/>
        <end position="291"/>
    </location>
</feature>
<feature type="compositionally biased region" description="Basic and acidic residues" evidence="1">
    <location>
        <begin position="263"/>
        <end position="273"/>
    </location>
</feature>
<evidence type="ECO:0000259" key="2">
    <source>
        <dbReference type="SMART" id="SM00460"/>
    </source>
</evidence>
<proteinExistence type="predicted"/>
<evidence type="ECO:0000256" key="1">
    <source>
        <dbReference type="SAM" id="MobiDB-lite"/>
    </source>
</evidence>
<sequence>MFSSAAAAVMIVGMIAGAGWLFAQGRTVSAEPANWAASLTGRVEQSVREMAAGGTGSSSEALRTADNGRAAGATTGYGFDDSRLGAPVTKDDTVLFTAQSPFATYWRGEAKSVYTGTGWTEAFSTSSLMKVEQDAEAAASLEADAASGRTVQGSAITQTVTFREPEKGLPLFAGGINSRLEQLTAGTSGIKQDHYLRSNATGALYAYSGDVPVKSYTVRTMLPITDPVKLRGLGIYTHELSASAASTAQTSGVRTNALPAEPGKADDSGKPAEGDGTESMPLDNKGEPLEGNGAFEAALRLRLQQLQGGLNSEAAAGGAEAGTPLQAQGAEPQSAAGAKPGFAALEAEPMIAASAGASEGTAQGAKSQSASGAEPGFAALEAEPMIAASAGASEGTAQGAESQSAAESAAALTAANADAHTQALTDPPSMAPYLQLPPSLPSRVLALAAEVGGGGMTNRYDQVKAIESFLKNSYRYTLDTKAPPKGADFVDHFLFDQREGYCVHFSSAMVVLLRANGIPARWVKGFAPGTELAGDGGSGNTGSGSAETAGMSTYAIRAEDAHAWVEVYFPGAGWVPFDPTPGFSGFGDSGAAAAALSGLDAPDADVPAAAGEAAPAAGGLLARAETALASSAERLSQAASGAKLALQGAADEAAAAAPAAWAAAGGAALALAAAIAAAAQRKRLRLASALRRYGRAYAAAAPASAALQPLLAAAADALPGAGTSAGTSAARRQAHRRFLRPFAGTRHTAGSASMEPYFSSVSAAVWDQLSSGLTARSGPSRTSREYAAQIAGAWPSGKAEAFRRFVDWDDEARYARKECWQAPPPEELKAVVRSLVSRSSKA</sequence>
<organism evidence="3 4">
    <name type="scientific">Paenibacillus protaetiae</name>
    <dbReference type="NCBI Taxonomy" id="2509456"/>
    <lineage>
        <taxon>Bacteria</taxon>
        <taxon>Bacillati</taxon>
        <taxon>Bacillota</taxon>
        <taxon>Bacilli</taxon>
        <taxon>Bacillales</taxon>
        <taxon>Paenibacillaceae</taxon>
        <taxon>Paenibacillus</taxon>
    </lineage>
</organism>
<evidence type="ECO:0000313" key="4">
    <source>
        <dbReference type="Proteomes" id="UP000293568"/>
    </source>
</evidence>
<keyword evidence="4" id="KW-1185">Reference proteome</keyword>
<dbReference type="Pfam" id="PF01841">
    <property type="entry name" value="Transglut_core"/>
    <property type="match status" value="1"/>
</dbReference>
<reference evidence="3 4" key="1">
    <citation type="submission" date="2019-01" db="EMBL/GenBank/DDBJ databases">
        <title>Genome sequencing of strain FW100M-2.</title>
        <authorList>
            <person name="Heo J."/>
            <person name="Kim S.-J."/>
            <person name="Kim J.-S."/>
            <person name="Hong S.-B."/>
            <person name="Kwon S.-W."/>
        </authorList>
    </citation>
    <scope>NUCLEOTIDE SEQUENCE [LARGE SCALE GENOMIC DNA]</scope>
    <source>
        <strain evidence="3 4">FW100M-2</strain>
    </source>
</reference>
<dbReference type="OrthoDB" id="9804872at2"/>
<dbReference type="Proteomes" id="UP000293568">
    <property type="component" value="Chromosome"/>
</dbReference>
<dbReference type="AlphaFoldDB" id="A0A4P6F1F6"/>
<dbReference type="PANTHER" id="PTHR42736:SF1">
    <property type="entry name" value="PROTEIN-GLUTAMINE GAMMA-GLUTAMYLTRANSFERASE"/>
    <property type="match status" value="1"/>
</dbReference>
<dbReference type="InterPro" id="IPR002931">
    <property type="entry name" value="Transglutaminase-like"/>
</dbReference>
<evidence type="ECO:0000313" key="3">
    <source>
        <dbReference type="EMBL" id="QAY68483.1"/>
    </source>
</evidence>
<dbReference type="EMBL" id="CP035492">
    <property type="protein sequence ID" value="QAY68483.1"/>
    <property type="molecule type" value="Genomic_DNA"/>
</dbReference>
<feature type="domain" description="Transglutaminase-like" evidence="2">
    <location>
        <begin position="494"/>
        <end position="581"/>
    </location>
</feature>